<dbReference type="PANTHER" id="PTHR21521:SF0">
    <property type="entry name" value="AMUN, ISOFORM A"/>
    <property type="match status" value="1"/>
</dbReference>
<evidence type="ECO:0000313" key="2">
    <source>
        <dbReference type="EMBL" id="SCZ95116.1"/>
    </source>
</evidence>
<evidence type="ECO:0000313" key="3">
    <source>
        <dbReference type="Proteomes" id="UP000249723"/>
    </source>
</evidence>
<dbReference type="EMBL" id="FMWP01000060">
    <property type="protein sequence ID" value="SCZ95116.1"/>
    <property type="molecule type" value="Genomic_DNA"/>
</dbReference>
<sequence length="286" mass="32064">MPPTKRKAAPSTSTSTASSSPPPPTCSTPTLAQLRTALSHYPNSLALRANASRSSKELVELDHWFRVDLRRKLGIRAPASLQAGDADHGATKPKPKTKNWANQLVPLDRDDLTNLMRWKLARGKFRPRLIELASSNPTTRIHSVLAPLLERSTPSLALVPRLSTLRGIGPATSSALLSLYRPRTDPFLSDEAWTVFFPTEKPEYTEKAYKRFREVFKVRLEEEGWGSAEELEMACWSWAVREKYGKAEEDGTMKETEDTALNRDEPRGIGRETAGEEGKRARRKTK</sequence>
<proteinExistence type="predicted"/>
<reference evidence="3" key="1">
    <citation type="submission" date="2016-10" db="EMBL/GenBank/DDBJ databases">
        <authorList>
            <person name="Jeantristanb JTB J.-T."/>
            <person name="Ricardo R."/>
        </authorList>
    </citation>
    <scope>NUCLEOTIDE SEQUENCE [LARGE SCALE GENOMIC DNA]</scope>
</reference>
<dbReference type="AlphaFoldDB" id="A0A2X0KTP7"/>
<dbReference type="PANTHER" id="PTHR21521">
    <property type="entry name" value="AMUN, ISOFORM A"/>
    <property type="match status" value="1"/>
</dbReference>
<accession>A0A2X0KTP7</accession>
<feature type="region of interest" description="Disordered" evidence="1">
    <location>
        <begin position="247"/>
        <end position="286"/>
    </location>
</feature>
<organism evidence="2 3">
    <name type="scientific">Microbotryum saponariae</name>
    <dbReference type="NCBI Taxonomy" id="289078"/>
    <lineage>
        <taxon>Eukaryota</taxon>
        <taxon>Fungi</taxon>
        <taxon>Dikarya</taxon>
        <taxon>Basidiomycota</taxon>
        <taxon>Pucciniomycotina</taxon>
        <taxon>Microbotryomycetes</taxon>
        <taxon>Microbotryales</taxon>
        <taxon>Microbotryaceae</taxon>
        <taxon>Microbotryum</taxon>
    </lineage>
</organism>
<feature type="compositionally biased region" description="Low complexity" evidence="1">
    <location>
        <begin position="9"/>
        <end position="19"/>
    </location>
</feature>
<feature type="compositionally biased region" description="Basic and acidic residues" evidence="1">
    <location>
        <begin position="247"/>
        <end position="279"/>
    </location>
</feature>
<evidence type="ECO:0000256" key="1">
    <source>
        <dbReference type="SAM" id="MobiDB-lite"/>
    </source>
</evidence>
<name>A0A2X0KTP7_9BASI</name>
<dbReference type="Proteomes" id="UP000249723">
    <property type="component" value="Unassembled WGS sequence"/>
</dbReference>
<dbReference type="STRING" id="289078.A0A2X0KTP7"/>
<gene>
    <name evidence="2" type="ORF">BZ3500_MVSOF-1268-A1-R1_CHR11-3G03614</name>
</gene>
<keyword evidence="3" id="KW-1185">Reference proteome</keyword>
<feature type="region of interest" description="Disordered" evidence="1">
    <location>
        <begin position="1"/>
        <end position="30"/>
    </location>
</feature>
<protein>
    <submittedName>
        <fullName evidence="2">BZ3500_MvSof-1268-A1-R1_Chr11-3g03614 protein</fullName>
    </submittedName>
</protein>